<dbReference type="InterPro" id="IPR001910">
    <property type="entry name" value="Inosine/uridine_hydrolase_dom"/>
</dbReference>
<gene>
    <name evidence="4" type="ORF">A6J77_000165</name>
</gene>
<evidence type="ECO:0000313" key="5">
    <source>
        <dbReference type="Proteomes" id="UP000192813"/>
    </source>
</evidence>
<feature type="domain" description="Inosine/uridine-preferring nucleoside hydrolase" evidence="3">
    <location>
        <begin position="3"/>
        <end position="300"/>
    </location>
</feature>
<reference evidence="5" key="1">
    <citation type="submission" date="2017-12" db="EMBL/GenBank/DDBJ databases">
        <title>FDA dAtabase for Regulatory Grade micrObial Sequences (FDA-ARGOS): Supporting development and validation of Infectious Disease Dx tests.</title>
        <authorList>
            <person name="Hoffmann M."/>
            <person name="Allard M."/>
            <person name="Evans P."/>
            <person name="Brown E."/>
            <person name="Tallon L."/>
            <person name="Sadzewicz L."/>
            <person name="Sengamalay N."/>
            <person name="Ott S."/>
            <person name="Godinez A."/>
            <person name="Nagaraj S."/>
            <person name="Vavikolanu K."/>
            <person name="Aluvathingal J."/>
            <person name="Nadendla S."/>
            <person name="Sichtig H."/>
        </authorList>
    </citation>
    <scope>NUCLEOTIDE SEQUENCE [LARGE SCALE GENOMIC DNA]</scope>
    <source>
        <strain evidence="5">FDAARGOS_249</strain>
    </source>
</reference>
<keyword evidence="1 4" id="KW-0378">Hydrolase</keyword>
<proteinExistence type="predicted"/>
<dbReference type="Gene3D" id="3.90.245.10">
    <property type="entry name" value="Ribonucleoside hydrolase-like"/>
    <property type="match status" value="1"/>
</dbReference>
<keyword evidence="2" id="KW-0326">Glycosidase</keyword>
<dbReference type="SUPFAM" id="SSF53590">
    <property type="entry name" value="Nucleoside hydrolase"/>
    <property type="match status" value="1"/>
</dbReference>
<comment type="caution">
    <text evidence="4">The sequence shown here is derived from an EMBL/GenBank/DDBJ whole genome shotgun (WGS) entry which is preliminary data.</text>
</comment>
<evidence type="ECO:0000259" key="3">
    <source>
        <dbReference type="Pfam" id="PF01156"/>
    </source>
</evidence>
<dbReference type="GO" id="GO:0008477">
    <property type="term" value="F:purine nucleosidase activity"/>
    <property type="evidence" value="ECO:0007669"/>
    <property type="project" value="TreeGrafter"/>
</dbReference>
<dbReference type="GO" id="GO:0005829">
    <property type="term" value="C:cytosol"/>
    <property type="evidence" value="ECO:0007669"/>
    <property type="project" value="TreeGrafter"/>
</dbReference>
<dbReference type="EMBL" id="NBTM02000001">
    <property type="protein sequence ID" value="PNL90761.1"/>
    <property type="molecule type" value="Genomic_DNA"/>
</dbReference>
<dbReference type="RefSeq" id="WP_083067541.1">
    <property type="nucleotide sequence ID" value="NZ_JALXKY010000010.1"/>
</dbReference>
<dbReference type="InterPro" id="IPR023186">
    <property type="entry name" value="IUNH"/>
</dbReference>
<dbReference type="InterPro" id="IPR036452">
    <property type="entry name" value="Ribo_hydro-like"/>
</dbReference>
<dbReference type="PANTHER" id="PTHR12304">
    <property type="entry name" value="INOSINE-URIDINE PREFERRING NUCLEOSIDE HYDROLASE"/>
    <property type="match status" value="1"/>
</dbReference>
<dbReference type="CDD" id="cd02650">
    <property type="entry name" value="nuc_hydro_CaPnhB"/>
    <property type="match status" value="1"/>
</dbReference>
<dbReference type="GO" id="GO:0006152">
    <property type="term" value="P:purine nucleoside catabolic process"/>
    <property type="evidence" value="ECO:0007669"/>
    <property type="project" value="TreeGrafter"/>
</dbReference>
<evidence type="ECO:0000313" key="4">
    <source>
        <dbReference type="EMBL" id="PNL90761.1"/>
    </source>
</evidence>
<evidence type="ECO:0000256" key="2">
    <source>
        <dbReference type="ARBA" id="ARBA00023295"/>
    </source>
</evidence>
<dbReference type="AlphaFoldDB" id="A0A2J9PL56"/>
<dbReference type="Pfam" id="PF01156">
    <property type="entry name" value="IU_nuc_hydro"/>
    <property type="match status" value="1"/>
</dbReference>
<evidence type="ECO:0000256" key="1">
    <source>
        <dbReference type="ARBA" id="ARBA00022801"/>
    </source>
</evidence>
<organism evidence="4 5">
    <name type="scientific">Aerococcus viridans</name>
    <dbReference type="NCBI Taxonomy" id="1377"/>
    <lineage>
        <taxon>Bacteria</taxon>
        <taxon>Bacillati</taxon>
        <taxon>Bacillota</taxon>
        <taxon>Bacilli</taxon>
        <taxon>Lactobacillales</taxon>
        <taxon>Aerococcaceae</taxon>
        <taxon>Aerococcus</taxon>
    </lineage>
</organism>
<accession>A0A2J9PL56</accession>
<dbReference type="PANTHER" id="PTHR12304:SF4">
    <property type="entry name" value="URIDINE NUCLEOSIDASE"/>
    <property type="match status" value="1"/>
</dbReference>
<protein>
    <submittedName>
        <fullName evidence="4">Nucleoside hydrolase</fullName>
    </submittedName>
</protein>
<dbReference type="Proteomes" id="UP000192813">
    <property type="component" value="Unassembled WGS sequence"/>
</dbReference>
<name>A0A2J9PL56_9LACT</name>
<sequence>MKLILDFDTGIDDAMAIALALGEEDAEVIGITSVFGNAEVDKCVHNASAVLKLLNREDIPVFRGASHKIGASEDYIQEEASGIFHGLNGLGNIDLPAGNNISDQDAIDFIIESANKYGEELVLVTTGPLTNAALAIQKDLPAMQKIKGIVSMGGALTVPGNVSPFAEANFWKDSEANNIVFDSGLPIKVIGLDVTLRTLITDTDIAPWLEMSEAAQVFHKIVTYYFKAYANSYADLTGCALHDPLAVSVALNSDWVTGETFRIKSLYGEQEGRLVQDQAALNSKEEPNVFVALGVDAEGYNKHFLETVAKAF</sequence>